<evidence type="ECO:0000256" key="1">
    <source>
        <dbReference type="SAM" id="Phobius"/>
    </source>
</evidence>
<proteinExistence type="predicted"/>
<keyword evidence="1" id="KW-1133">Transmembrane helix</keyword>
<keyword evidence="3" id="KW-1185">Reference proteome</keyword>
<reference evidence="2 3" key="1">
    <citation type="submission" date="2018-11" db="EMBL/GenBank/DDBJ databases">
        <authorList>
            <consortium name="Pathogen Informatics"/>
        </authorList>
    </citation>
    <scope>NUCLEOTIDE SEQUENCE [LARGE SCALE GENOMIC DNA]</scope>
</reference>
<keyword evidence="1" id="KW-0812">Transmembrane</keyword>
<keyword evidence="1" id="KW-0472">Membrane</keyword>
<protein>
    <submittedName>
        <fullName evidence="2">Uncharacterized protein</fullName>
    </submittedName>
</protein>
<gene>
    <name evidence="2" type="ORF">SVUK_LOCUS17812</name>
</gene>
<organism evidence="2 3">
    <name type="scientific">Strongylus vulgaris</name>
    <name type="common">Blood worm</name>
    <dbReference type="NCBI Taxonomy" id="40348"/>
    <lineage>
        <taxon>Eukaryota</taxon>
        <taxon>Metazoa</taxon>
        <taxon>Ecdysozoa</taxon>
        <taxon>Nematoda</taxon>
        <taxon>Chromadorea</taxon>
        <taxon>Rhabditida</taxon>
        <taxon>Rhabditina</taxon>
        <taxon>Rhabditomorpha</taxon>
        <taxon>Strongyloidea</taxon>
        <taxon>Strongylidae</taxon>
        <taxon>Strongylus</taxon>
    </lineage>
</organism>
<name>A0A3P7JV87_STRVU</name>
<evidence type="ECO:0000313" key="3">
    <source>
        <dbReference type="Proteomes" id="UP000270094"/>
    </source>
</evidence>
<feature type="transmembrane region" description="Helical" evidence="1">
    <location>
        <begin position="6"/>
        <end position="26"/>
    </location>
</feature>
<sequence>MSNELWIGLGAAIGATVLFGTVFVPVKKVAAGDGKQQTKSYANFLNVIAPHFKK</sequence>
<dbReference type="EMBL" id="UYYB01119562">
    <property type="protein sequence ID" value="VDM82814.1"/>
    <property type="molecule type" value="Genomic_DNA"/>
</dbReference>
<accession>A0A3P7JV87</accession>
<dbReference type="Proteomes" id="UP000270094">
    <property type="component" value="Unassembled WGS sequence"/>
</dbReference>
<dbReference type="AlphaFoldDB" id="A0A3P7JV87"/>
<evidence type="ECO:0000313" key="2">
    <source>
        <dbReference type="EMBL" id="VDM82814.1"/>
    </source>
</evidence>
<dbReference type="OrthoDB" id="426527at2759"/>